<dbReference type="SUPFAM" id="SSF82171">
    <property type="entry name" value="DPP6 N-terminal domain-like"/>
    <property type="match status" value="1"/>
</dbReference>
<keyword evidence="3" id="KW-1185">Reference proteome</keyword>
<evidence type="ECO:0000313" key="3">
    <source>
        <dbReference type="Proteomes" id="UP001519287"/>
    </source>
</evidence>
<dbReference type="Proteomes" id="UP001519287">
    <property type="component" value="Unassembled WGS sequence"/>
</dbReference>
<protein>
    <submittedName>
        <fullName evidence="2">Uncharacterized protein</fullName>
    </submittedName>
</protein>
<evidence type="ECO:0000256" key="1">
    <source>
        <dbReference type="SAM" id="SignalP"/>
    </source>
</evidence>
<reference evidence="2 3" key="1">
    <citation type="submission" date="2021-03" db="EMBL/GenBank/DDBJ databases">
        <title>Genomic Encyclopedia of Type Strains, Phase IV (KMG-IV): sequencing the most valuable type-strain genomes for metagenomic binning, comparative biology and taxonomic classification.</title>
        <authorList>
            <person name="Goeker M."/>
        </authorList>
    </citation>
    <scope>NUCLEOTIDE SEQUENCE [LARGE SCALE GENOMIC DNA]</scope>
    <source>
        <strain evidence="2 3">DSM 26048</strain>
    </source>
</reference>
<feature type="chain" id="PRO_5045049144" evidence="1">
    <location>
        <begin position="26"/>
        <end position="698"/>
    </location>
</feature>
<dbReference type="EMBL" id="JAGGLB010000013">
    <property type="protein sequence ID" value="MBP1992297.1"/>
    <property type="molecule type" value="Genomic_DNA"/>
</dbReference>
<gene>
    <name evidence="2" type="ORF">J2Z66_003905</name>
</gene>
<accession>A0ABS4IXL0</accession>
<name>A0ABS4IXL0_9BACL</name>
<keyword evidence="1" id="KW-0732">Signal</keyword>
<comment type="caution">
    <text evidence="2">The sequence shown here is derived from an EMBL/GenBank/DDBJ whole genome shotgun (WGS) entry which is preliminary data.</text>
</comment>
<sequence length="698" mass="75822">MTRMISKVLVLVVSLMFVLSSAAYAFTWGPNTSLLTNTTTYWPAPSLTKPGYLATVTDPTFGTKITRVSGDPGTSIPNVPGGVWGDVSRHNYPKDAAWNADQSRLVLKFNFNETGPAIPPTGMIFLDGSTYETQFARPAWATELRWHPTDPDIMVYILGNELGYWNPVTDVKTVKKVFTGITGAQFGPWEGNLSDNGQFVVIQHGTTVFAYDIVNDVKYADISATADGMTLDFATISPLGNYVVVTGTVGGNPNYTKIYTKAGVVVQTWSELWTPSHYDLTVDADGSEVAVGSSRNAPYDGLVLKRKLTDGTATALTTGGYAGHTSARNLDRNGWVFVTYPYRDAGWNPYKNELVAVKLDGSRVERIANLHAVNTESSSYWAQSQGSVSPDGLRVIYASNWDGDANPTQAFVVDYRDKVLNPIWSDGFDSNNYTAGGWTNSGTTLGTPYVYTGTHGAKFTGTNSLTKAVSTAGKGNITISYALKTLNSPTASDHFICEWWNGSSWVVANDQTGYFGWAIKTLTLPAAASNLPYFQVRFRTNMSASPYAYLDKVEITGTPLVTIWSDGFDSNNYTAGGWTNSGTTLSTAYVYEGTHGAKFTATNSLTKAVSTAGRSNITISYALKTLNSPTASDHFICEWWNGSSWVVADDQTGYFGWAIKTLTLPAAANNLTNFQVRFRTNMGSSPYAYLDRIEITGS</sequence>
<dbReference type="RefSeq" id="WP_209973183.1">
    <property type="nucleotide sequence ID" value="NZ_JAGGLB010000013.1"/>
</dbReference>
<feature type="signal peptide" evidence="1">
    <location>
        <begin position="1"/>
        <end position="25"/>
    </location>
</feature>
<evidence type="ECO:0000313" key="2">
    <source>
        <dbReference type="EMBL" id="MBP1992297.1"/>
    </source>
</evidence>
<organism evidence="2 3">
    <name type="scientific">Paenibacillus eucommiae</name>
    <dbReference type="NCBI Taxonomy" id="1355755"/>
    <lineage>
        <taxon>Bacteria</taxon>
        <taxon>Bacillati</taxon>
        <taxon>Bacillota</taxon>
        <taxon>Bacilli</taxon>
        <taxon>Bacillales</taxon>
        <taxon>Paenibacillaceae</taxon>
        <taxon>Paenibacillus</taxon>
    </lineage>
</organism>
<proteinExistence type="predicted"/>